<protein>
    <recommendedName>
        <fullName evidence="3">DNA-3-methyladenine glycosylase II</fullName>
        <ecNumber evidence="3">3.2.2.21</ecNumber>
    </recommendedName>
</protein>
<evidence type="ECO:0000256" key="4">
    <source>
        <dbReference type="ARBA" id="ARBA00022763"/>
    </source>
</evidence>
<proteinExistence type="inferred from homology"/>
<dbReference type="AlphaFoldDB" id="A0A840RD34"/>
<keyword evidence="8" id="KW-0255">Endonuclease</keyword>
<accession>A0A840RD34</accession>
<comment type="catalytic activity">
    <reaction evidence="1">
        <text>Hydrolysis of alkylated DNA, releasing 3-methyladenine, 3-methylguanine, 7-methylguanine and 7-methyladenine.</text>
        <dbReference type="EC" id="3.2.2.21"/>
    </reaction>
</comment>
<evidence type="ECO:0000256" key="2">
    <source>
        <dbReference type="ARBA" id="ARBA00010817"/>
    </source>
</evidence>
<dbReference type="InterPro" id="IPR011257">
    <property type="entry name" value="DNA_glycosylase"/>
</dbReference>
<dbReference type="PANTHER" id="PTHR43003:SF5">
    <property type="entry name" value="DNA-3-METHYLADENINE GLYCOSYLASE"/>
    <property type="match status" value="1"/>
</dbReference>
<evidence type="ECO:0000313" key="9">
    <source>
        <dbReference type="Proteomes" id="UP000543030"/>
    </source>
</evidence>
<feature type="domain" description="HhH-GPD" evidence="7">
    <location>
        <begin position="51"/>
        <end position="216"/>
    </location>
</feature>
<dbReference type="GO" id="GO:0008725">
    <property type="term" value="F:DNA-3-methyladenine glycosylase activity"/>
    <property type="evidence" value="ECO:0007669"/>
    <property type="project" value="TreeGrafter"/>
</dbReference>
<keyword evidence="9" id="KW-1185">Reference proteome</keyword>
<dbReference type="InterPro" id="IPR051912">
    <property type="entry name" value="Alkylbase_DNA_Glycosylase/TA"/>
</dbReference>
<comment type="similarity">
    <text evidence="2">Belongs to the alkylbase DNA glycosidase AlkA family.</text>
</comment>
<dbReference type="Proteomes" id="UP000543030">
    <property type="component" value="Unassembled WGS sequence"/>
</dbReference>
<dbReference type="GO" id="GO:0004519">
    <property type="term" value="F:endonuclease activity"/>
    <property type="evidence" value="ECO:0007669"/>
    <property type="project" value="UniProtKB-KW"/>
</dbReference>
<comment type="caution">
    <text evidence="8">The sequence shown here is derived from an EMBL/GenBank/DDBJ whole genome shotgun (WGS) entry which is preliminary data.</text>
</comment>
<keyword evidence="8" id="KW-0378">Hydrolase</keyword>
<evidence type="ECO:0000313" key="8">
    <source>
        <dbReference type="EMBL" id="MBB5190222.1"/>
    </source>
</evidence>
<dbReference type="EMBL" id="JACHHN010000002">
    <property type="protein sequence ID" value="MBB5190222.1"/>
    <property type="molecule type" value="Genomic_DNA"/>
</dbReference>
<feature type="region of interest" description="Disordered" evidence="6">
    <location>
        <begin position="208"/>
        <end position="238"/>
    </location>
</feature>
<evidence type="ECO:0000256" key="1">
    <source>
        <dbReference type="ARBA" id="ARBA00000086"/>
    </source>
</evidence>
<evidence type="ECO:0000256" key="6">
    <source>
        <dbReference type="SAM" id="MobiDB-lite"/>
    </source>
</evidence>
<reference evidence="8 9" key="1">
    <citation type="submission" date="2020-08" db="EMBL/GenBank/DDBJ databases">
        <title>Genomic Encyclopedia of Type Strains, Phase IV (KMG-IV): sequencing the most valuable type-strain genomes for metagenomic binning, comparative biology and taxonomic classification.</title>
        <authorList>
            <person name="Goeker M."/>
        </authorList>
    </citation>
    <scope>NUCLEOTIDE SEQUENCE [LARGE SCALE GENOMIC DNA]</scope>
    <source>
        <strain evidence="8 9">DSM 18233</strain>
    </source>
</reference>
<dbReference type="CDD" id="cd00056">
    <property type="entry name" value="ENDO3c"/>
    <property type="match status" value="1"/>
</dbReference>
<evidence type="ECO:0000256" key="5">
    <source>
        <dbReference type="ARBA" id="ARBA00023204"/>
    </source>
</evidence>
<keyword evidence="8" id="KW-0540">Nuclease</keyword>
<evidence type="ECO:0000259" key="7">
    <source>
        <dbReference type="SMART" id="SM00478"/>
    </source>
</evidence>
<dbReference type="FunFam" id="1.10.340.30:FF:000004">
    <property type="entry name" value="DNA-3-methyladenine glycosylase II"/>
    <property type="match status" value="1"/>
</dbReference>
<dbReference type="GO" id="GO:0006285">
    <property type="term" value="P:base-excision repair, AP site formation"/>
    <property type="evidence" value="ECO:0007669"/>
    <property type="project" value="TreeGrafter"/>
</dbReference>
<dbReference type="Gene3D" id="1.10.1670.40">
    <property type="match status" value="1"/>
</dbReference>
<dbReference type="SUPFAM" id="SSF48150">
    <property type="entry name" value="DNA-glycosylase"/>
    <property type="match status" value="1"/>
</dbReference>
<dbReference type="GO" id="GO:0032131">
    <property type="term" value="F:alkylated DNA binding"/>
    <property type="evidence" value="ECO:0007669"/>
    <property type="project" value="TreeGrafter"/>
</dbReference>
<dbReference type="Pfam" id="PF00730">
    <property type="entry name" value="HhH-GPD"/>
    <property type="match status" value="1"/>
</dbReference>
<dbReference type="Gene3D" id="1.10.340.30">
    <property type="entry name" value="Hypothetical protein, domain 2"/>
    <property type="match status" value="1"/>
</dbReference>
<dbReference type="InterPro" id="IPR003265">
    <property type="entry name" value="HhH-GPD_domain"/>
</dbReference>
<sequence length="297" mass="32546">MSGTPRPLYWDEATAALAVADPVLAALIAQFPDISLRGRGDAWQTLARSIVGQQISVKAAESVWNRFLAALGGELSSGAVLALETTQLRECGLSGRKVEYLQDLSRHHAAGRLDMALWQDWEDEAIVAELVSIRGIGRWTAEMFLMFSMLRPNVLPLDDIGVVNAIARLYNGGERMTPKAMRELAERWQPGVARRRGIYGVAWKPRRSNIDRQGSRPGAGTTRSALIQPALPSPSSRLPTLAQPVARIAQILHPAWQIAVRRARFPAARRPLSGSDISPAGLRHLARYPPVRPLPAP</sequence>
<dbReference type="GO" id="GO:0043916">
    <property type="term" value="F:DNA-7-methylguanine glycosylase activity"/>
    <property type="evidence" value="ECO:0007669"/>
    <property type="project" value="TreeGrafter"/>
</dbReference>
<gene>
    <name evidence="8" type="ORF">HNQ50_000944</name>
</gene>
<organism evidence="8 9">
    <name type="scientific">Silvimonas terrae</name>
    <dbReference type="NCBI Taxonomy" id="300266"/>
    <lineage>
        <taxon>Bacteria</taxon>
        <taxon>Pseudomonadati</taxon>
        <taxon>Pseudomonadota</taxon>
        <taxon>Betaproteobacteria</taxon>
        <taxon>Neisseriales</taxon>
        <taxon>Chitinibacteraceae</taxon>
        <taxon>Silvimonas</taxon>
    </lineage>
</organism>
<evidence type="ECO:0000256" key="3">
    <source>
        <dbReference type="ARBA" id="ARBA00012000"/>
    </source>
</evidence>
<dbReference type="SMART" id="SM00478">
    <property type="entry name" value="ENDO3c"/>
    <property type="match status" value="1"/>
</dbReference>
<name>A0A840RD34_9NEIS</name>
<dbReference type="GO" id="GO:0006307">
    <property type="term" value="P:DNA alkylation repair"/>
    <property type="evidence" value="ECO:0007669"/>
    <property type="project" value="TreeGrafter"/>
</dbReference>
<dbReference type="GO" id="GO:0032993">
    <property type="term" value="C:protein-DNA complex"/>
    <property type="evidence" value="ECO:0007669"/>
    <property type="project" value="TreeGrafter"/>
</dbReference>
<keyword evidence="4" id="KW-0227">DNA damage</keyword>
<dbReference type="PANTHER" id="PTHR43003">
    <property type="entry name" value="DNA-3-METHYLADENINE GLYCOSYLASE"/>
    <property type="match status" value="1"/>
</dbReference>
<dbReference type="EC" id="3.2.2.21" evidence="3"/>
<keyword evidence="5" id="KW-0234">DNA repair</keyword>